<name>A0AAE3YIX0_9ACTN</name>
<feature type="region of interest" description="Disordered" evidence="1">
    <location>
        <begin position="63"/>
        <end position="174"/>
    </location>
</feature>
<dbReference type="AlphaFoldDB" id="A0AAE3YIX0"/>
<dbReference type="PANTHER" id="PTHR31157">
    <property type="entry name" value="SCP DOMAIN-CONTAINING PROTEIN"/>
    <property type="match status" value="1"/>
</dbReference>
<dbReference type="Gene3D" id="3.40.33.10">
    <property type="entry name" value="CAP"/>
    <property type="match status" value="1"/>
</dbReference>
<keyword evidence="2" id="KW-1133">Transmembrane helix</keyword>
<dbReference type="Pfam" id="PF00188">
    <property type="entry name" value="CAP"/>
    <property type="match status" value="1"/>
</dbReference>
<comment type="caution">
    <text evidence="4">The sequence shown here is derived from an EMBL/GenBank/DDBJ whole genome shotgun (WGS) entry which is preliminary data.</text>
</comment>
<keyword evidence="5" id="KW-1185">Reference proteome</keyword>
<evidence type="ECO:0000313" key="4">
    <source>
        <dbReference type="EMBL" id="MDR7273302.1"/>
    </source>
</evidence>
<dbReference type="Proteomes" id="UP001183643">
    <property type="component" value="Unassembled WGS sequence"/>
</dbReference>
<evidence type="ECO:0000256" key="1">
    <source>
        <dbReference type="SAM" id="MobiDB-lite"/>
    </source>
</evidence>
<feature type="transmembrane region" description="Helical" evidence="2">
    <location>
        <begin position="37"/>
        <end position="62"/>
    </location>
</feature>
<dbReference type="RefSeq" id="WP_310361516.1">
    <property type="nucleotide sequence ID" value="NZ_JAVDYB010000001.1"/>
</dbReference>
<feature type="compositionally biased region" description="Basic residues" evidence="1">
    <location>
        <begin position="24"/>
        <end position="36"/>
    </location>
</feature>
<evidence type="ECO:0000256" key="2">
    <source>
        <dbReference type="SAM" id="Phobius"/>
    </source>
</evidence>
<dbReference type="InterPro" id="IPR014044">
    <property type="entry name" value="CAP_dom"/>
</dbReference>
<dbReference type="EMBL" id="JAVDYB010000001">
    <property type="protein sequence ID" value="MDR7273302.1"/>
    <property type="molecule type" value="Genomic_DNA"/>
</dbReference>
<keyword evidence="2" id="KW-0812">Transmembrane</keyword>
<accession>A0AAE3YIX0</accession>
<keyword evidence="2" id="KW-0472">Membrane</keyword>
<gene>
    <name evidence="4" type="ORF">J2S41_000080</name>
</gene>
<dbReference type="SUPFAM" id="SSF55797">
    <property type="entry name" value="PR-1-like"/>
    <property type="match status" value="1"/>
</dbReference>
<feature type="compositionally biased region" description="Gly residues" evidence="1">
    <location>
        <begin position="147"/>
        <end position="170"/>
    </location>
</feature>
<evidence type="ECO:0000313" key="5">
    <source>
        <dbReference type="Proteomes" id="UP001183643"/>
    </source>
</evidence>
<proteinExistence type="predicted"/>
<evidence type="ECO:0000259" key="3">
    <source>
        <dbReference type="Pfam" id="PF00188"/>
    </source>
</evidence>
<reference evidence="4" key="1">
    <citation type="submission" date="2023-07" db="EMBL/GenBank/DDBJ databases">
        <title>Sequencing the genomes of 1000 actinobacteria strains.</title>
        <authorList>
            <person name="Klenk H.-P."/>
        </authorList>
    </citation>
    <scope>NUCLEOTIDE SEQUENCE</scope>
    <source>
        <strain evidence="4">DSM 44707</strain>
    </source>
</reference>
<feature type="compositionally biased region" description="Pro residues" evidence="1">
    <location>
        <begin position="130"/>
        <end position="140"/>
    </location>
</feature>
<protein>
    <submittedName>
        <fullName evidence="4">Uncharacterized protein YkwD</fullName>
    </submittedName>
</protein>
<feature type="compositionally biased region" description="Basic and acidic residues" evidence="1">
    <location>
        <begin position="1"/>
        <end position="19"/>
    </location>
</feature>
<dbReference type="CDD" id="cd05379">
    <property type="entry name" value="CAP_bacterial"/>
    <property type="match status" value="1"/>
</dbReference>
<feature type="region of interest" description="Disordered" evidence="1">
    <location>
        <begin position="1"/>
        <end position="38"/>
    </location>
</feature>
<sequence>MSRRAERATSQRELPRAEETTSGGRHKAKRVKKARRVPGGTAGLVALVAAVLAIFGLAAYVLPPSIGGGRDGETYDSASGADRDDLAADPAAARGADRPAGEISGEAMMGENPASPSPSPSASPSAAPQPTKPAPPAPAEPEPDTGNTGGGNTGGNTGGGDSGGGSGDSGGAATDEITSMENAVTTIVNARRAENGCGAVTTNEKLRTASRGHSADMAEQNYFNHTSLNGDTPWDRAGEAGYSRAIGENIAKGQQTPEQVMESWMNSAGHRANILNCDAKETGVGLVYDGGTPIWTQMFGAGS</sequence>
<dbReference type="PANTHER" id="PTHR31157:SF1">
    <property type="entry name" value="SCP DOMAIN-CONTAINING PROTEIN"/>
    <property type="match status" value="1"/>
</dbReference>
<feature type="domain" description="SCP" evidence="3">
    <location>
        <begin position="188"/>
        <end position="299"/>
    </location>
</feature>
<dbReference type="InterPro" id="IPR035940">
    <property type="entry name" value="CAP_sf"/>
</dbReference>
<organism evidence="4 5">
    <name type="scientific">Catenuloplanes atrovinosus</name>
    <dbReference type="NCBI Taxonomy" id="137266"/>
    <lineage>
        <taxon>Bacteria</taxon>
        <taxon>Bacillati</taxon>
        <taxon>Actinomycetota</taxon>
        <taxon>Actinomycetes</taxon>
        <taxon>Micromonosporales</taxon>
        <taxon>Micromonosporaceae</taxon>
        <taxon>Catenuloplanes</taxon>
    </lineage>
</organism>